<comment type="caution">
    <text evidence="8">The sequence shown here is derived from an EMBL/GenBank/DDBJ whole genome shotgun (WGS) entry which is preliminary data.</text>
</comment>
<keyword evidence="5 7" id="KW-0472">Membrane</keyword>
<feature type="transmembrane region" description="Helical" evidence="7">
    <location>
        <begin position="80"/>
        <end position="104"/>
    </location>
</feature>
<feature type="transmembrane region" description="Helical" evidence="7">
    <location>
        <begin position="238"/>
        <end position="260"/>
    </location>
</feature>
<evidence type="ECO:0000256" key="3">
    <source>
        <dbReference type="ARBA" id="ARBA00022692"/>
    </source>
</evidence>
<sequence length="335" mass="35675">MIKRWLPWIIKGGISVGLITWVLSKVDLPSAWAKAKAIDPQLAGLAVVFMLVQIGLGGVRWGLVLRSLDAVFGWTKTISVFYIGVFFSIVLPGAVGGDAVRMWFARKGGLSLATAINSVMLERAVTVFSLVLLVCLTQPILMSRVPNLPGGTMFPVLLAVCVIGILVLASLDKLPESLHRWRLVRGLVHLASDTRKLFFHPGWSLTCVLVGLAGNANISLVVYMLAEGLGMDVHVLDCLVLVPPVLLVMTLPISIAGWGLRETAMVTAFGFVGIAGDEALVLSILFGILTMLTALPGGLVFLLSGGRRIEAEELADEAAATDEDPGVRSPAPPLP</sequence>
<evidence type="ECO:0000256" key="6">
    <source>
        <dbReference type="SAM" id="MobiDB-lite"/>
    </source>
</evidence>
<dbReference type="AlphaFoldDB" id="A0A178MSY8"/>
<keyword evidence="4 7" id="KW-1133">Transmembrane helix</keyword>
<feature type="transmembrane region" description="Helical" evidence="7">
    <location>
        <begin position="203"/>
        <end position="226"/>
    </location>
</feature>
<evidence type="ECO:0000313" key="8">
    <source>
        <dbReference type="EMBL" id="OAN51384.1"/>
    </source>
</evidence>
<evidence type="ECO:0000313" key="9">
    <source>
        <dbReference type="Proteomes" id="UP000078543"/>
    </source>
</evidence>
<dbReference type="Proteomes" id="UP000078543">
    <property type="component" value="Unassembled WGS sequence"/>
</dbReference>
<dbReference type="STRING" id="1437059.A6A05_10990"/>
<dbReference type="OrthoDB" id="9788795at2"/>
<comment type="subcellular location">
    <subcellularLocation>
        <location evidence="1">Cell membrane</location>
        <topology evidence="1">Multi-pass membrane protein</topology>
    </subcellularLocation>
</comment>
<dbReference type="PANTHER" id="PTHR40277:SF1">
    <property type="entry name" value="BLL5419 PROTEIN"/>
    <property type="match status" value="1"/>
</dbReference>
<dbReference type="PANTHER" id="PTHR40277">
    <property type="entry name" value="BLL5419 PROTEIN"/>
    <property type="match status" value="1"/>
</dbReference>
<reference evidence="8 9" key="1">
    <citation type="submission" date="2016-04" db="EMBL/GenBank/DDBJ databases">
        <title>Draft genome sequence of freshwater magnetotactic bacteria Magnetospirillum marisnigri SP-1 and Magnetospirillum moscoviense BB-1.</title>
        <authorList>
            <person name="Koziaeva V."/>
            <person name="Dziuba M.V."/>
            <person name="Ivanov T.M."/>
            <person name="Kuznetsov B."/>
            <person name="Grouzdev D.S."/>
        </authorList>
    </citation>
    <scope>NUCLEOTIDE SEQUENCE [LARGE SCALE GENOMIC DNA]</scope>
    <source>
        <strain evidence="8 9">BB-1</strain>
    </source>
</reference>
<evidence type="ECO:0000256" key="4">
    <source>
        <dbReference type="ARBA" id="ARBA00022989"/>
    </source>
</evidence>
<evidence type="ECO:0000256" key="5">
    <source>
        <dbReference type="ARBA" id="ARBA00023136"/>
    </source>
</evidence>
<feature type="transmembrane region" description="Helical" evidence="7">
    <location>
        <begin position="280"/>
        <end position="303"/>
    </location>
</feature>
<protein>
    <recommendedName>
        <fullName evidence="10">Lysylphosphatidylglycerol synthetase</fullName>
    </recommendedName>
</protein>
<feature type="transmembrane region" description="Helical" evidence="7">
    <location>
        <begin position="153"/>
        <end position="171"/>
    </location>
</feature>
<organism evidence="8 9">
    <name type="scientific">Magnetospirillum moscoviense</name>
    <dbReference type="NCBI Taxonomy" id="1437059"/>
    <lineage>
        <taxon>Bacteria</taxon>
        <taxon>Pseudomonadati</taxon>
        <taxon>Pseudomonadota</taxon>
        <taxon>Alphaproteobacteria</taxon>
        <taxon>Rhodospirillales</taxon>
        <taxon>Rhodospirillaceae</taxon>
        <taxon>Magnetospirillum</taxon>
    </lineage>
</organism>
<evidence type="ECO:0000256" key="7">
    <source>
        <dbReference type="SAM" id="Phobius"/>
    </source>
</evidence>
<keyword evidence="9" id="KW-1185">Reference proteome</keyword>
<dbReference type="GO" id="GO:0005886">
    <property type="term" value="C:plasma membrane"/>
    <property type="evidence" value="ECO:0007669"/>
    <property type="project" value="UniProtKB-SubCell"/>
</dbReference>
<dbReference type="RefSeq" id="WP_068499594.1">
    <property type="nucleotide sequence ID" value="NZ_LWQU01000131.1"/>
</dbReference>
<dbReference type="Pfam" id="PF03706">
    <property type="entry name" value="LPG_synthase_TM"/>
    <property type="match status" value="1"/>
</dbReference>
<feature type="transmembrane region" description="Helical" evidence="7">
    <location>
        <begin position="43"/>
        <end position="68"/>
    </location>
</feature>
<proteinExistence type="predicted"/>
<gene>
    <name evidence="8" type="ORF">A6A05_10990</name>
</gene>
<dbReference type="EMBL" id="LWQU01000131">
    <property type="protein sequence ID" value="OAN51384.1"/>
    <property type="molecule type" value="Genomic_DNA"/>
</dbReference>
<evidence type="ECO:0000256" key="2">
    <source>
        <dbReference type="ARBA" id="ARBA00022475"/>
    </source>
</evidence>
<keyword evidence="3 7" id="KW-0812">Transmembrane</keyword>
<name>A0A178MSY8_9PROT</name>
<feature type="transmembrane region" description="Helical" evidence="7">
    <location>
        <begin position="5"/>
        <end position="23"/>
    </location>
</feature>
<feature type="region of interest" description="Disordered" evidence="6">
    <location>
        <begin position="316"/>
        <end position="335"/>
    </location>
</feature>
<evidence type="ECO:0008006" key="10">
    <source>
        <dbReference type="Google" id="ProtNLM"/>
    </source>
</evidence>
<accession>A0A178MSY8</accession>
<evidence type="ECO:0000256" key="1">
    <source>
        <dbReference type="ARBA" id="ARBA00004651"/>
    </source>
</evidence>
<dbReference type="InterPro" id="IPR022791">
    <property type="entry name" value="L-PG_synthase/AglD"/>
</dbReference>
<keyword evidence="2" id="KW-1003">Cell membrane</keyword>